<comment type="similarity">
    <text evidence="2">Belongs to the bacterial ribosomal protein bL32 family.</text>
</comment>
<organism evidence="10 11">
    <name type="scientific">Ramazzottius varieornatus</name>
    <name type="common">Water bear</name>
    <name type="synonym">Tardigrade</name>
    <dbReference type="NCBI Taxonomy" id="947166"/>
    <lineage>
        <taxon>Eukaryota</taxon>
        <taxon>Metazoa</taxon>
        <taxon>Ecdysozoa</taxon>
        <taxon>Tardigrada</taxon>
        <taxon>Eutardigrada</taxon>
        <taxon>Parachela</taxon>
        <taxon>Hypsibioidea</taxon>
        <taxon>Ramazzottiidae</taxon>
        <taxon>Ramazzottius</taxon>
    </lineage>
</organism>
<keyword evidence="3" id="KW-0809">Transit peptide</keyword>
<keyword evidence="4" id="KW-0689">Ribosomal protein</keyword>
<keyword evidence="11" id="KW-1185">Reference proteome</keyword>
<evidence type="ECO:0000256" key="8">
    <source>
        <dbReference type="ARBA" id="ARBA00042577"/>
    </source>
</evidence>
<dbReference type="SUPFAM" id="SSF57829">
    <property type="entry name" value="Zn-binding ribosomal proteins"/>
    <property type="match status" value="1"/>
</dbReference>
<sequence>MFRVKLDLAVRRVEALLDIFMGKPFPGLPQLATVEQPSAFGNLQSHPSSDGSQKSFLESLKDGIFWGVPKKRKSWEKRHVKQFGLSYMRPWRPRTDLITCLHCGNTHEAHTVCGACYAKVKEETARIQAAMDIKARVPDHQEVVVVYEGEATDPTTIGGKKVIAMPTNRPSWFHDILMTKITPDNKPNTVGWEGQDIQEKYKHKYPPKKNY</sequence>
<accession>A0A1D1VVK8</accession>
<dbReference type="EMBL" id="BDGG01000008">
    <property type="protein sequence ID" value="GAV02639.1"/>
    <property type="molecule type" value="Genomic_DNA"/>
</dbReference>
<dbReference type="InterPro" id="IPR011332">
    <property type="entry name" value="Ribosomal_zn-bd"/>
</dbReference>
<evidence type="ECO:0000256" key="6">
    <source>
        <dbReference type="ARBA" id="ARBA00023274"/>
    </source>
</evidence>
<evidence type="ECO:0000256" key="3">
    <source>
        <dbReference type="ARBA" id="ARBA00022946"/>
    </source>
</evidence>
<dbReference type="GO" id="GO:0003735">
    <property type="term" value="F:structural constituent of ribosome"/>
    <property type="evidence" value="ECO:0007669"/>
    <property type="project" value="TreeGrafter"/>
</dbReference>
<keyword evidence="5" id="KW-0496">Mitochondrion</keyword>
<dbReference type="InterPro" id="IPR051991">
    <property type="entry name" value="Mitoribosomal_protein_bL32"/>
</dbReference>
<dbReference type="AlphaFoldDB" id="A0A1D1VVK8"/>
<comment type="subcellular location">
    <subcellularLocation>
        <location evidence="1">Mitochondrion</location>
    </subcellularLocation>
</comment>
<comment type="function">
    <text evidence="9">Component of the mitochondrial large ribosomal subunit (mt-LSU). The mitochondrial ribosome (mitoribosome) is a large ribonucleoprotein complex responsible for the synthesis of proteins inside mitochondria.</text>
</comment>
<evidence type="ECO:0000313" key="11">
    <source>
        <dbReference type="Proteomes" id="UP000186922"/>
    </source>
</evidence>
<evidence type="ECO:0000256" key="7">
    <source>
        <dbReference type="ARBA" id="ARBA00039935"/>
    </source>
</evidence>
<dbReference type="Proteomes" id="UP000186922">
    <property type="component" value="Unassembled WGS sequence"/>
</dbReference>
<dbReference type="PANTHER" id="PTHR21026">
    <property type="entry name" value="39S RIBOSOMAL PROTEIN L32, MITOCHONDRIAL"/>
    <property type="match status" value="1"/>
</dbReference>
<dbReference type="OrthoDB" id="2014905at2759"/>
<evidence type="ECO:0000256" key="2">
    <source>
        <dbReference type="ARBA" id="ARBA00008560"/>
    </source>
</evidence>
<evidence type="ECO:0000256" key="5">
    <source>
        <dbReference type="ARBA" id="ARBA00023128"/>
    </source>
</evidence>
<name>A0A1D1VVK8_RAMVA</name>
<comment type="caution">
    <text evidence="10">The sequence shown here is derived from an EMBL/GenBank/DDBJ whole genome shotgun (WGS) entry which is preliminary data.</text>
</comment>
<proteinExistence type="inferred from homology"/>
<evidence type="ECO:0000313" key="10">
    <source>
        <dbReference type="EMBL" id="GAV02639.1"/>
    </source>
</evidence>
<dbReference type="PANTHER" id="PTHR21026:SF2">
    <property type="entry name" value="LARGE RIBOSOMAL SUBUNIT PROTEIN BL32M"/>
    <property type="match status" value="1"/>
</dbReference>
<gene>
    <name evidence="10" type="primary">RvY_13178-1</name>
    <name evidence="10" type="synonym">RvY_13178.1</name>
    <name evidence="10" type="ORF">RvY_13178</name>
</gene>
<evidence type="ECO:0000256" key="4">
    <source>
        <dbReference type="ARBA" id="ARBA00022980"/>
    </source>
</evidence>
<dbReference type="GO" id="GO:0005762">
    <property type="term" value="C:mitochondrial large ribosomal subunit"/>
    <property type="evidence" value="ECO:0007669"/>
    <property type="project" value="TreeGrafter"/>
</dbReference>
<reference evidence="10 11" key="1">
    <citation type="journal article" date="2016" name="Nat. Commun.">
        <title>Extremotolerant tardigrade genome and improved radiotolerance of human cultured cells by tardigrade-unique protein.</title>
        <authorList>
            <person name="Hashimoto T."/>
            <person name="Horikawa D.D."/>
            <person name="Saito Y."/>
            <person name="Kuwahara H."/>
            <person name="Kozuka-Hata H."/>
            <person name="Shin-I T."/>
            <person name="Minakuchi Y."/>
            <person name="Ohishi K."/>
            <person name="Motoyama A."/>
            <person name="Aizu T."/>
            <person name="Enomoto A."/>
            <person name="Kondo K."/>
            <person name="Tanaka S."/>
            <person name="Hara Y."/>
            <person name="Koshikawa S."/>
            <person name="Sagara H."/>
            <person name="Miura T."/>
            <person name="Yokobori S."/>
            <person name="Miyagawa K."/>
            <person name="Suzuki Y."/>
            <person name="Kubo T."/>
            <person name="Oyama M."/>
            <person name="Kohara Y."/>
            <person name="Fujiyama A."/>
            <person name="Arakawa K."/>
            <person name="Katayama T."/>
            <person name="Toyoda A."/>
            <person name="Kunieda T."/>
        </authorList>
    </citation>
    <scope>NUCLEOTIDE SEQUENCE [LARGE SCALE GENOMIC DNA]</scope>
    <source>
        <strain evidence="10 11">YOKOZUNA-1</strain>
    </source>
</reference>
<evidence type="ECO:0000256" key="9">
    <source>
        <dbReference type="ARBA" id="ARBA00045766"/>
    </source>
</evidence>
<evidence type="ECO:0000256" key="1">
    <source>
        <dbReference type="ARBA" id="ARBA00004173"/>
    </source>
</evidence>
<keyword evidence="6" id="KW-0687">Ribonucleoprotein</keyword>
<dbReference type="GO" id="GO:0006412">
    <property type="term" value="P:translation"/>
    <property type="evidence" value="ECO:0007669"/>
    <property type="project" value="InterPro"/>
</dbReference>
<protein>
    <recommendedName>
        <fullName evidence="7">Large ribosomal subunit protein bL32m</fullName>
    </recommendedName>
    <alternativeName>
        <fullName evidence="8">39S ribosomal protein L32, mitochondrial</fullName>
    </alternativeName>
</protein>
<dbReference type="STRING" id="947166.A0A1D1VVK8"/>